<accession>A0A242MW48</accession>
<dbReference type="RefSeq" id="WP_256701335.1">
    <property type="nucleotide sequence ID" value="NZ_MSRG01000086.1"/>
</dbReference>
<name>A0A242MW48_CABSO</name>
<dbReference type="Proteomes" id="UP000195221">
    <property type="component" value="Unassembled WGS sequence"/>
</dbReference>
<organism evidence="1 2">
    <name type="scientific">Caballeronia sordidicola</name>
    <name type="common">Burkholderia sordidicola</name>
    <dbReference type="NCBI Taxonomy" id="196367"/>
    <lineage>
        <taxon>Bacteria</taxon>
        <taxon>Pseudomonadati</taxon>
        <taxon>Pseudomonadota</taxon>
        <taxon>Betaproteobacteria</taxon>
        <taxon>Burkholderiales</taxon>
        <taxon>Burkholderiaceae</taxon>
        <taxon>Caballeronia</taxon>
    </lineage>
</organism>
<dbReference type="AlphaFoldDB" id="A0A242MW48"/>
<protein>
    <submittedName>
        <fullName evidence="1">Uncharacterized protein</fullName>
    </submittedName>
</protein>
<evidence type="ECO:0000313" key="2">
    <source>
        <dbReference type="Proteomes" id="UP000195221"/>
    </source>
</evidence>
<proteinExistence type="predicted"/>
<gene>
    <name evidence="1" type="ORF">PAMC26577_12960</name>
</gene>
<dbReference type="EMBL" id="NBTZ01000047">
    <property type="protein sequence ID" value="OTP75661.1"/>
    <property type="molecule type" value="Genomic_DNA"/>
</dbReference>
<sequence length="46" mass="4858">MERFLHTMLDDLVQLALRNGSAALAGHLKASIKQHGSAKLTAAPCA</sequence>
<comment type="caution">
    <text evidence="1">The sequence shown here is derived from an EMBL/GenBank/DDBJ whole genome shotgun (WGS) entry which is preliminary data.</text>
</comment>
<reference evidence="1 2" key="1">
    <citation type="submission" date="2017-03" db="EMBL/GenBank/DDBJ databases">
        <title>Genome analysis of strain PAMC 26577.</title>
        <authorList>
            <person name="Oh H.-M."/>
            <person name="Yang J.-A."/>
        </authorList>
    </citation>
    <scope>NUCLEOTIDE SEQUENCE [LARGE SCALE GENOMIC DNA]</scope>
    <source>
        <strain evidence="1 2">PAMC 26577</strain>
    </source>
</reference>
<evidence type="ECO:0000313" key="1">
    <source>
        <dbReference type="EMBL" id="OTP75661.1"/>
    </source>
</evidence>